<sequence>MDIKQLQQKITNITIWKKGDQRAPHKPLLLLYVLAQYKQGHDRLFDYEKEIEKPLHDLLARFGPQRKHYYPNMPFWRLKNDGFWQLINFENCTNPISTSKEPTSKTLASHQVLGGFDEQTYRLIKTNPSIIDQLAEQILSQHFTESVQENLLNRFGFNLIEANKYRDPKFRQIVLRAYNYRCAICGYDLRHDSVSIGLEAAHVKWKQHGGPCIVNNGLALCSLHHSAFDMGAIGIDCNLKIKVSSGVNGNHIVEKLFWDFDGKNILLPRMKSDYLHDRFIEWHVNEVFRD</sequence>
<dbReference type="CDD" id="cd00085">
    <property type="entry name" value="HNHc"/>
    <property type="match status" value="1"/>
</dbReference>
<keyword evidence="3" id="KW-1185">Reference proteome</keyword>
<dbReference type="Pfam" id="PF13391">
    <property type="entry name" value="HNH_2"/>
    <property type="match status" value="1"/>
</dbReference>
<reference evidence="2 3" key="1">
    <citation type="journal article" date="2014" name="Appl. Environ. Microbiol.">
        <title>Gut symbionts from distinct hosts exhibit genotoxic activity via divergent colibactin biosynthetic pathways.</title>
        <authorList>
            <person name="Engel P."/>
            <person name="Vizcaino M.I."/>
            <person name="Crawford J.M."/>
        </authorList>
    </citation>
    <scope>NUCLEOTIDE SEQUENCE [LARGE SCALE GENOMIC DNA]</scope>
    <source>
        <strain evidence="2 3">PEB0191</strain>
    </source>
</reference>
<dbReference type="InterPro" id="IPR058813">
    <property type="entry name" value="DNA-SBD_ScoMcrA"/>
</dbReference>
<dbReference type="OrthoDB" id="529575at2"/>
<dbReference type="SMART" id="SM00507">
    <property type="entry name" value="HNHc"/>
    <property type="match status" value="1"/>
</dbReference>
<keyword evidence="2" id="KW-0255">Endonuclease</keyword>
<dbReference type="EMBL" id="CP009056">
    <property type="protein sequence ID" value="AJA45969.1"/>
    <property type="molecule type" value="Genomic_DNA"/>
</dbReference>
<evidence type="ECO:0000259" key="1">
    <source>
        <dbReference type="SMART" id="SM00507"/>
    </source>
</evidence>
<dbReference type="RefSeq" id="WP_039106019.1">
    <property type="nucleotide sequence ID" value="NZ_CP009056.1"/>
</dbReference>
<dbReference type="NCBIfam" id="NF045808">
    <property type="entry name" value="PT-DNA_restrict"/>
    <property type="match status" value="1"/>
</dbReference>
<dbReference type="REBASE" id="780489">
    <property type="entry name" value="Fpe191ORF2163P"/>
</dbReference>
<evidence type="ECO:0000313" key="3">
    <source>
        <dbReference type="Proteomes" id="UP000030901"/>
    </source>
</evidence>
<dbReference type="InterPro" id="IPR011396">
    <property type="entry name" value="PT_DNA_restrict"/>
</dbReference>
<evidence type="ECO:0000313" key="2">
    <source>
        <dbReference type="EMBL" id="AJA45969.1"/>
    </source>
</evidence>
<dbReference type="KEGG" id="fpp:FPB0191_02163"/>
<dbReference type="Proteomes" id="UP000030901">
    <property type="component" value="Chromosome"/>
</dbReference>
<dbReference type="PIRSF" id="PIRSF030850">
    <property type="entry name" value="UCP030850"/>
    <property type="match status" value="1"/>
</dbReference>
<protein>
    <submittedName>
        <fullName evidence="2">Putative restriction endonuclease</fullName>
    </submittedName>
</protein>
<dbReference type="AlphaFoldDB" id="A0A0A7S3B5"/>
<name>A0A0A7S3B5_FRIPE</name>
<gene>
    <name evidence="2" type="ORF">FPB0191_02163</name>
</gene>
<feature type="domain" description="HNH nuclease" evidence="1">
    <location>
        <begin position="169"/>
        <end position="226"/>
    </location>
</feature>
<organism evidence="2 3">
    <name type="scientific">Frischella perrara</name>
    <dbReference type="NCBI Taxonomy" id="1267021"/>
    <lineage>
        <taxon>Bacteria</taxon>
        <taxon>Pseudomonadati</taxon>
        <taxon>Pseudomonadota</taxon>
        <taxon>Gammaproteobacteria</taxon>
        <taxon>Orbales</taxon>
        <taxon>Orbaceae</taxon>
        <taxon>Frischella</taxon>
    </lineage>
</organism>
<dbReference type="Gene3D" id="1.10.30.50">
    <property type="match status" value="1"/>
</dbReference>
<dbReference type="InterPro" id="IPR003615">
    <property type="entry name" value="HNH_nuc"/>
</dbReference>
<dbReference type="HOGENOM" id="CLU_075532_0_0_6"/>
<keyword evidence="2" id="KW-0540">Nuclease</keyword>
<dbReference type="GO" id="GO:0004519">
    <property type="term" value="F:endonuclease activity"/>
    <property type="evidence" value="ECO:0007669"/>
    <property type="project" value="UniProtKB-KW"/>
</dbReference>
<keyword evidence="2" id="KW-0378">Hydrolase</keyword>
<accession>A0A0A7S3B5</accession>
<dbReference type="STRING" id="1267021.FPB0191_02163"/>
<proteinExistence type="predicted"/>
<dbReference type="Pfam" id="PF26340">
    <property type="entry name" value="DNA-SBD_ScoMcrA"/>
    <property type="match status" value="1"/>
</dbReference>